<evidence type="ECO:0000313" key="2">
    <source>
        <dbReference type="Proteomes" id="UP000183832"/>
    </source>
</evidence>
<dbReference type="EMBL" id="CVRI01000047">
    <property type="protein sequence ID" value="CRK97866.1"/>
    <property type="molecule type" value="Genomic_DNA"/>
</dbReference>
<reference evidence="1 2" key="1">
    <citation type="submission" date="2015-04" db="EMBL/GenBank/DDBJ databases">
        <authorList>
            <person name="Syromyatnikov M.Y."/>
            <person name="Popov V.N."/>
        </authorList>
    </citation>
    <scope>NUCLEOTIDE SEQUENCE [LARGE SCALE GENOMIC DNA]</scope>
</reference>
<sequence length="129" mass="15004">MEPKLARRRKKTHFKRLQLTYDDIPYEILSRIAQSHLSFFIHEGSGLNIEVHHTYSNGNELFVNPHYEIKVNMNNVYYTPHKLTTLMFKETPDKGSLPALQLKVICATPLRHKTLRGDENAQLSSQTNK</sequence>
<proteinExistence type="predicted"/>
<evidence type="ECO:0000313" key="1">
    <source>
        <dbReference type="EMBL" id="CRK97866.1"/>
    </source>
</evidence>
<protein>
    <submittedName>
        <fullName evidence="1">CLUMA_CG011241, isoform A</fullName>
    </submittedName>
</protein>
<dbReference type="Proteomes" id="UP000183832">
    <property type="component" value="Unassembled WGS sequence"/>
</dbReference>
<keyword evidence="2" id="KW-1185">Reference proteome</keyword>
<accession>A0A1J1IDN0</accession>
<dbReference type="AlphaFoldDB" id="A0A1J1IDN0"/>
<name>A0A1J1IDN0_9DIPT</name>
<gene>
    <name evidence="1" type="ORF">CLUMA_CG011241</name>
</gene>
<organism evidence="1 2">
    <name type="scientific">Clunio marinus</name>
    <dbReference type="NCBI Taxonomy" id="568069"/>
    <lineage>
        <taxon>Eukaryota</taxon>
        <taxon>Metazoa</taxon>
        <taxon>Ecdysozoa</taxon>
        <taxon>Arthropoda</taxon>
        <taxon>Hexapoda</taxon>
        <taxon>Insecta</taxon>
        <taxon>Pterygota</taxon>
        <taxon>Neoptera</taxon>
        <taxon>Endopterygota</taxon>
        <taxon>Diptera</taxon>
        <taxon>Nematocera</taxon>
        <taxon>Chironomoidea</taxon>
        <taxon>Chironomidae</taxon>
        <taxon>Clunio</taxon>
    </lineage>
</organism>